<proteinExistence type="predicted"/>
<dbReference type="EMBL" id="JAPDGR010000121">
    <property type="protein sequence ID" value="KAJ2995766.1"/>
    <property type="molecule type" value="Genomic_DNA"/>
</dbReference>
<gene>
    <name evidence="1" type="ORF">NUW58_g1183</name>
</gene>
<sequence>MDNLLFGRRTVPSAIDELAQSFPAKSWASFPSSHDEIQHVSFSSCATAVNTAAWWLKKNLGTSDTFQTVAYLGPNDIRYLILFCAAVKCGYKILFTSPRNSREGHAQLFQTTSCTVLLYDSMSSHRSLPQTPCLKVIPVPSLDDLLNSKNIPHFPFQKTFDEARDDPCVVLHTSGTTSIPKAITLSHGQLAVFDAQWKISPLDGRQVFLQGMGTCSSFLVALPFFHMAGFSMGIWLPLNPNMSVVFTSPLKPLSLFSIEQTLDSIKVGGAIIPPSLLQEAVDSRPMLDKIARLKHVFYGGAPLSYEAGFALSSRTHLCNQIGSTESVVLTTHLTDRTDWDYICFGSECSGYDFRQTSLPDMFELVIMRKHDKQDLQAVFQGNDMSEFSTKDLYSKHPRKPHHWKYQGRLDDIIVLSHGEKLNPISNESLIGSHPLLRSAMYIGTGKPHPAVILELAEGKISRLDAKKILEAVWPLIEQANALSPSYSQLCKSHLIIADPSKKFLRTTKGTLKRLRTVQLFKSEIRAIYDAPVKLPDPAKRIDISRHDELQEFVHTVYQKASKLEHLQLDEDIFLAGADSLSIQSTVEALKASVFLPDLRVDTSWISQKAVYANPTTRSMTKFLESLGRPQVPPTEPLLEQMRFLQEVYERYRRQLPGGGTMVSKEAPATATVLLTGSTGNLGSYVLGSLLKRDDVDQVICLNRSEDAAERQLRRNAEKGLCTELGGPRVKFLHADLSQPQFGLNKLDYGYIQSNVTTILHIQWPVNFNLPLSSFEPQLQGVVNLVNLAVGAAYNPKFFFVSSISAVNNWRRQIHLQHPFYNVPERHFTDLSLASSGYGQSKAITSDLLYYASSQCGLRGTTLRLGQVAGPPSENIARVGSTSGNHTATQRGRLDTC</sequence>
<evidence type="ECO:0000313" key="1">
    <source>
        <dbReference type="EMBL" id="KAJ2995766.1"/>
    </source>
</evidence>
<evidence type="ECO:0000313" key="2">
    <source>
        <dbReference type="Proteomes" id="UP001143856"/>
    </source>
</evidence>
<reference evidence="1" key="1">
    <citation type="submission" date="2022-10" db="EMBL/GenBank/DDBJ databases">
        <title>Genome Sequence of Xylaria curta.</title>
        <authorList>
            <person name="Buettner E."/>
        </authorList>
    </citation>
    <scope>NUCLEOTIDE SEQUENCE</scope>
    <source>
        <strain evidence="1">Babe10</strain>
    </source>
</reference>
<accession>A0ACC1PLK1</accession>
<keyword evidence="2" id="KW-1185">Reference proteome</keyword>
<name>A0ACC1PLK1_9PEZI</name>
<comment type="caution">
    <text evidence="1">The sequence shown here is derived from an EMBL/GenBank/DDBJ whole genome shotgun (WGS) entry which is preliminary data.</text>
</comment>
<organism evidence="1 2">
    <name type="scientific">Xylaria curta</name>
    <dbReference type="NCBI Taxonomy" id="42375"/>
    <lineage>
        <taxon>Eukaryota</taxon>
        <taxon>Fungi</taxon>
        <taxon>Dikarya</taxon>
        <taxon>Ascomycota</taxon>
        <taxon>Pezizomycotina</taxon>
        <taxon>Sordariomycetes</taxon>
        <taxon>Xylariomycetidae</taxon>
        <taxon>Xylariales</taxon>
        <taxon>Xylariaceae</taxon>
        <taxon>Xylaria</taxon>
    </lineage>
</organism>
<protein>
    <submittedName>
        <fullName evidence="1">Uncharacterized protein</fullName>
    </submittedName>
</protein>
<dbReference type="Proteomes" id="UP001143856">
    <property type="component" value="Unassembled WGS sequence"/>
</dbReference>